<evidence type="ECO:0000259" key="13">
    <source>
        <dbReference type="PROSITE" id="PS50835"/>
    </source>
</evidence>
<keyword evidence="3 11" id="KW-0812">Transmembrane</keyword>
<feature type="signal peptide" evidence="12">
    <location>
        <begin position="1"/>
        <end position="18"/>
    </location>
</feature>
<dbReference type="PROSITE" id="PS50835">
    <property type="entry name" value="IG_LIKE"/>
    <property type="match status" value="2"/>
</dbReference>
<evidence type="ECO:0000256" key="2">
    <source>
        <dbReference type="ARBA" id="ARBA00022475"/>
    </source>
</evidence>
<dbReference type="Gene3D" id="2.60.40.10">
    <property type="entry name" value="Immunoglobulins"/>
    <property type="match status" value="2"/>
</dbReference>
<dbReference type="GO" id="GO:0009897">
    <property type="term" value="C:external side of plasma membrane"/>
    <property type="evidence" value="ECO:0007669"/>
    <property type="project" value="TreeGrafter"/>
</dbReference>
<keyword evidence="8" id="KW-0675">Receptor</keyword>
<dbReference type="InterPro" id="IPR027417">
    <property type="entry name" value="P-loop_NTPase"/>
</dbReference>
<dbReference type="InterPro" id="IPR051713">
    <property type="entry name" value="T-cell_Activation_Regulation"/>
</dbReference>
<dbReference type="PANTHER" id="PTHR25466:SF3">
    <property type="entry name" value="PROGRAMMED CELL DEATH 1 LIGAND 1"/>
    <property type="match status" value="1"/>
</dbReference>
<dbReference type="InterPro" id="IPR036179">
    <property type="entry name" value="Ig-like_dom_sf"/>
</dbReference>
<dbReference type="EMBL" id="KR998310">
    <property type="protein sequence ID" value="ALJ30164.1"/>
    <property type="molecule type" value="mRNA"/>
</dbReference>
<evidence type="ECO:0000256" key="8">
    <source>
        <dbReference type="ARBA" id="ARBA00023170"/>
    </source>
</evidence>
<dbReference type="GO" id="GO:0071222">
    <property type="term" value="P:cellular response to lipopolysaccharide"/>
    <property type="evidence" value="ECO:0007669"/>
    <property type="project" value="TreeGrafter"/>
</dbReference>
<sequence length="499" mass="56269">MDWVPFVILQVMVQPSLSVLFTVEAEQNTYKSEYGGDVVMGCRFQPRPSHPNTDLKVTWHWIKPGSNREVYQMNNGMAQPSSAEYQGRVNLFEERLRNGWARLKLSNLQISDSGTYQCLVQTAEEADYKTITLSVVAPYKSVTKCIEKTAEGHDVLLTCQSEGYPETSVVWKDGRLQELKHNTTTVQTADQLFKVTSQIRVSAQDKNNYTCDFANGPSAIFQIPDEVCNPQVKNKALWIILSTGAVMAVIIVVVLMYRRRKGSRILSTRNLLYDGLDWPCPAAACLQIKKEHEEERIMVCTDGMEENLVGLLKAHYSDVFSTEWRCLWDNFNVEELPRRLQNSDGQVMKLQALHPEAGETLFLEGPPESRKMTIAQILVSSWTEGRTDLLDLSTLQLLVYVNCSAVEGDLIQEIMTQCSLINKSTENELRTVLTRASGEALLLLDGYREENKTFDESLKRFLSERGGCRVLVMASPANCHSLKEACGTGEMLRLEAQTV</sequence>
<keyword evidence="5 11" id="KW-1133">Transmembrane helix</keyword>
<dbReference type="GO" id="GO:0007166">
    <property type="term" value="P:cell surface receptor signaling pathway"/>
    <property type="evidence" value="ECO:0007669"/>
    <property type="project" value="TreeGrafter"/>
</dbReference>
<dbReference type="Pfam" id="PF07686">
    <property type="entry name" value="V-set"/>
    <property type="match status" value="1"/>
</dbReference>
<evidence type="ECO:0000256" key="9">
    <source>
        <dbReference type="ARBA" id="ARBA00023180"/>
    </source>
</evidence>
<dbReference type="SMART" id="SM00409">
    <property type="entry name" value="IG"/>
    <property type="match status" value="1"/>
</dbReference>
<dbReference type="AlphaFoldDB" id="A0A0P0EGD1"/>
<dbReference type="InterPro" id="IPR013783">
    <property type="entry name" value="Ig-like_fold"/>
</dbReference>
<evidence type="ECO:0000256" key="4">
    <source>
        <dbReference type="ARBA" id="ARBA00022729"/>
    </source>
</evidence>
<evidence type="ECO:0000256" key="12">
    <source>
        <dbReference type="SAM" id="SignalP"/>
    </source>
</evidence>
<keyword evidence="10" id="KW-0393">Immunoglobulin domain</keyword>
<organism evidence="14">
    <name type="scientific">Paralichthys olivaceus</name>
    <name type="common">Bastard halibut</name>
    <name type="synonym">Hippoglossus olivaceus</name>
    <dbReference type="NCBI Taxonomy" id="8255"/>
    <lineage>
        <taxon>Eukaryota</taxon>
        <taxon>Metazoa</taxon>
        <taxon>Chordata</taxon>
        <taxon>Craniata</taxon>
        <taxon>Vertebrata</taxon>
        <taxon>Euteleostomi</taxon>
        <taxon>Actinopterygii</taxon>
        <taxon>Neopterygii</taxon>
        <taxon>Teleostei</taxon>
        <taxon>Neoteleostei</taxon>
        <taxon>Acanthomorphata</taxon>
        <taxon>Carangaria</taxon>
        <taxon>Pleuronectiformes</taxon>
        <taxon>Pleuronectoidei</taxon>
        <taxon>Paralichthyidae</taxon>
        <taxon>Paralichthys</taxon>
    </lineage>
</organism>
<feature type="transmembrane region" description="Helical" evidence="11">
    <location>
        <begin position="236"/>
        <end position="257"/>
    </location>
</feature>
<dbReference type="InterPro" id="IPR003599">
    <property type="entry name" value="Ig_sub"/>
</dbReference>
<dbReference type="InterPro" id="IPR053896">
    <property type="entry name" value="BTN3A2-like_Ig-C"/>
</dbReference>
<reference evidence="14" key="1">
    <citation type="submission" date="2015-06" db="EMBL/GenBank/DDBJ databases">
        <title>Molecular cloning and characterization of Dendritic cell markers in Olive flounder (Paralichthys olivaceus).</title>
        <authorList>
            <person name="Lee H."/>
            <person name="Lee K.H."/>
            <person name="Kim S.-J."/>
            <person name="Park J."/>
            <person name="Han Y."/>
            <person name="An M.H."/>
        </authorList>
    </citation>
    <scope>NUCLEOTIDE SEQUENCE</scope>
</reference>
<evidence type="ECO:0000256" key="10">
    <source>
        <dbReference type="ARBA" id="ARBA00023319"/>
    </source>
</evidence>
<dbReference type="GO" id="GO:0006955">
    <property type="term" value="P:immune response"/>
    <property type="evidence" value="ECO:0007669"/>
    <property type="project" value="TreeGrafter"/>
</dbReference>
<evidence type="ECO:0000256" key="6">
    <source>
        <dbReference type="ARBA" id="ARBA00023136"/>
    </source>
</evidence>
<dbReference type="InterPro" id="IPR007110">
    <property type="entry name" value="Ig-like_dom"/>
</dbReference>
<comment type="subcellular location">
    <subcellularLocation>
        <location evidence="1">Cell membrane</location>
        <topology evidence="1">Single-pass type I membrane protein</topology>
    </subcellularLocation>
</comment>
<dbReference type="GO" id="GO:0042102">
    <property type="term" value="P:positive regulation of T cell proliferation"/>
    <property type="evidence" value="ECO:0007669"/>
    <property type="project" value="TreeGrafter"/>
</dbReference>
<evidence type="ECO:0000256" key="11">
    <source>
        <dbReference type="SAM" id="Phobius"/>
    </source>
</evidence>
<dbReference type="GO" id="GO:0031295">
    <property type="term" value="P:T cell costimulation"/>
    <property type="evidence" value="ECO:0007669"/>
    <property type="project" value="TreeGrafter"/>
</dbReference>
<dbReference type="SUPFAM" id="SSF48726">
    <property type="entry name" value="Immunoglobulin"/>
    <property type="match status" value="2"/>
</dbReference>
<feature type="chain" id="PRO_5006044715" evidence="12">
    <location>
        <begin position="19"/>
        <end position="499"/>
    </location>
</feature>
<keyword evidence="9" id="KW-0325">Glycoprotein</keyword>
<evidence type="ECO:0000256" key="7">
    <source>
        <dbReference type="ARBA" id="ARBA00023157"/>
    </source>
</evidence>
<keyword evidence="4 12" id="KW-0732">Signal</keyword>
<keyword evidence="6 11" id="KW-0472">Membrane</keyword>
<feature type="domain" description="Ig-like" evidence="13">
    <location>
        <begin position="138"/>
        <end position="228"/>
    </location>
</feature>
<name>A0A0P0EGD1_PAROL</name>
<evidence type="ECO:0000313" key="14">
    <source>
        <dbReference type="EMBL" id="ALJ30164.1"/>
    </source>
</evidence>
<evidence type="ECO:0000256" key="3">
    <source>
        <dbReference type="ARBA" id="ARBA00022692"/>
    </source>
</evidence>
<keyword evidence="7" id="KW-1015">Disulfide bond</keyword>
<proteinExistence type="evidence at transcript level"/>
<evidence type="ECO:0000256" key="5">
    <source>
        <dbReference type="ARBA" id="ARBA00022989"/>
    </source>
</evidence>
<dbReference type="GO" id="GO:0042130">
    <property type="term" value="P:negative regulation of T cell proliferation"/>
    <property type="evidence" value="ECO:0007669"/>
    <property type="project" value="TreeGrafter"/>
</dbReference>
<dbReference type="Gene3D" id="3.40.50.300">
    <property type="entry name" value="P-loop containing nucleotide triphosphate hydrolases"/>
    <property type="match status" value="1"/>
</dbReference>
<evidence type="ECO:0000256" key="1">
    <source>
        <dbReference type="ARBA" id="ARBA00004251"/>
    </source>
</evidence>
<protein>
    <submittedName>
        <fullName evidence="14">B7-H1/DC</fullName>
    </submittedName>
</protein>
<feature type="domain" description="Ig-like" evidence="13">
    <location>
        <begin position="15"/>
        <end position="134"/>
    </location>
</feature>
<accession>A0A0P0EGD1</accession>
<dbReference type="InterPro" id="IPR013106">
    <property type="entry name" value="Ig_V-set"/>
</dbReference>
<dbReference type="PANTHER" id="PTHR25466">
    <property type="entry name" value="T-LYMPHOCYTE ACTIVATION ANTIGEN"/>
    <property type="match status" value="1"/>
</dbReference>
<keyword evidence="2" id="KW-1003">Cell membrane</keyword>
<dbReference type="Pfam" id="PF22705">
    <property type="entry name" value="C2-set_3"/>
    <property type="match status" value="1"/>
</dbReference>